<evidence type="ECO:0000313" key="4">
    <source>
        <dbReference type="Proteomes" id="UP001497453"/>
    </source>
</evidence>
<keyword evidence="2" id="KW-0472">Membrane</keyword>
<dbReference type="Proteomes" id="UP001497453">
    <property type="component" value="Chromosome 1"/>
</dbReference>
<gene>
    <name evidence="3" type="ORF">GFSPODELE1_LOCUS1548</name>
</gene>
<sequence>MARRSAPPNAGPAYYGAPTQRRQLNDPNESAFSRFMREEVWAAEKLPGNVNIVTGLALFFGGIFAIRTWGDQMITV</sequence>
<evidence type="ECO:0000256" key="2">
    <source>
        <dbReference type="SAM" id="Phobius"/>
    </source>
</evidence>
<evidence type="ECO:0000256" key="1">
    <source>
        <dbReference type="SAM" id="MobiDB-lite"/>
    </source>
</evidence>
<accession>A0ABP1CR93</accession>
<evidence type="ECO:0000313" key="3">
    <source>
        <dbReference type="EMBL" id="CAL1697223.1"/>
    </source>
</evidence>
<evidence type="ECO:0008006" key="5">
    <source>
        <dbReference type="Google" id="ProtNLM"/>
    </source>
</evidence>
<feature type="compositionally biased region" description="Low complexity" evidence="1">
    <location>
        <begin position="1"/>
        <end position="18"/>
    </location>
</feature>
<protein>
    <recommendedName>
        <fullName evidence="5">High light inducible protein</fullName>
    </recommendedName>
</protein>
<reference evidence="4" key="1">
    <citation type="submission" date="2024-04" db="EMBL/GenBank/DDBJ databases">
        <authorList>
            <person name="Shaw F."/>
            <person name="Minotto A."/>
        </authorList>
    </citation>
    <scope>NUCLEOTIDE SEQUENCE [LARGE SCALE GENOMIC DNA]</scope>
</reference>
<proteinExistence type="predicted"/>
<feature type="transmembrane region" description="Helical" evidence="2">
    <location>
        <begin position="50"/>
        <end position="70"/>
    </location>
</feature>
<keyword evidence="2" id="KW-1133">Transmembrane helix</keyword>
<keyword evidence="4" id="KW-1185">Reference proteome</keyword>
<dbReference type="EMBL" id="OZ037944">
    <property type="protein sequence ID" value="CAL1697223.1"/>
    <property type="molecule type" value="Genomic_DNA"/>
</dbReference>
<feature type="region of interest" description="Disordered" evidence="1">
    <location>
        <begin position="1"/>
        <end position="25"/>
    </location>
</feature>
<keyword evidence="2" id="KW-0812">Transmembrane</keyword>
<name>A0ABP1CR93_9APHY</name>
<organism evidence="3 4">
    <name type="scientific">Somion occarium</name>
    <dbReference type="NCBI Taxonomy" id="3059160"/>
    <lineage>
        <taxon>Eukaryota</taxon>
        <taxon>Fungi</taxon>
        <taxon>Dikarya</taxon>
        <taxon>Basidiomycota</taxon>
        <taxon>Agaricomycotina</taxon>
        <taxon>Agaricomycetes</taxon>
        <taxon>Polyporales</taxon>
        <taxon>Cerrenaceae</taxon>
        <taxon>Somion</taxon>
    </lineage>
</organism>